<organism evidence="2 3">
    <name type="scientific">Ophiocordyceps australis</name>
    <dbReference type="NCBI Taxonomy" id="1399860"/>
    <lineage>
        <taxon>Eukaryota</taxon>
        <taxon>Fungi</taxon>
        <taxon>Dikarya</taxon>
        <taxon>Ascomycota</taxon>
        <taxon>Pezizomycotina</taxon>
        <taxon>Sordariomycetes</taxon>
        <taxon>Hypocreomycetidae</taxon>
        <taxon>Hypocreales</taxon>
        <taxon>Ophiocordycipitaceae</taxon>
        <taxon>Ophiocordyceps</taxon>
    </lineage>
</organism>
<proteinExistence type="predicted"/>
<keyword evidence="3" id="KW-1185">Reference proteome</keyword>
<dbReference type="Proteomes" id="UP000226192">
    <property type="component" value="Unassembled WGS sequence"/>
</dbReference>
<evidence type="ECO:0000313" key="3">
    <source>
        <dbReference type="Proteomes" id="UP000226192"/>
    </source>
</evidence>
<comment type="caution">
    <text evidence="2">The sequence shown here is derived from an EMBL/GenBank/DDBJ whole genome shotgun (WGS) entry which is preliminary data.</text>
</comment>
<feature type="region of interest" description="Disordered" evidence="1">
    <location>
        <begin position="266"/>
        <end position="294"/>
    </location>
</feature>
<feature type="region of interest" description="Disordered" evidence="1">
    <location>
        <begin position="197"/>
        <end position="216"/>
    </location>
</feature>
<dbReference type="OrthoDB" id="20105at2759"/>
<name>A0A2C5YKD9_9HYPO</name>
<dbReference type="AlphaFoldDB" id="A0A2C5YKD9"/>
<dbReference type="STRING" id="1399860.A0A2C5YKD9"/>
<feature type="compositionally biased region" description="Basic and acidic residues" evidence="1">
    <location>
        <begin position="462"/>
        <end position="471"/>
    </location>
</feature>
<gene>
    <name evidence="2" type="ORF">CDD81_161</name>
</gene>
<dbReference type="EMBL" id="NJET01000001">
    <property type="protein sequence ID" value="PHH67391.1"/>
    <property type="molecule type" value="Genomic_DNA"/>
</dbReference>
<reference evidence="2 3" key="1">
    <citation type="submission" date="2017-06" db="EMBL/GenBank/DDBJ databases">
        <title>Ant-infecting Ophiocordyceps genomes reveal a high diversity of potential behavioral manipulation genes and a possible major role for enterotoxins.</title>
        <authorList>
            <person name="De Bekker C."/>
            <person name="Evans H.C."/>
            <person name="Brachmann A."/>
            <person name="Hughes D.P."/>
        </authorList>
    </citation>
    <scope>NUCLEOTIDE SEQUENCE [LARGE SCALE GENOMIC DNA]</scope>
    <source>
        <strain evidence="2 3">Map64</strain>
    </source>
</reference>
<sequence length="589" mass="65004">MVANTRERIKRIHDLELSHGNNKRKTDGICRDEEARLAKLEILALRDEIEHLKDQIIDKEAGNSDLCTSIIELRVQLEGSKGVVRAQETRTKKKDMEIDNLKAEINALNETLQDSGKAIQEKFALLREVNRLRPEMEHLQSQLTNYQAMVAEKNELRRQLDSLEVELENEKRSRQRLQAKADDAAMSDLRAQVEEAEKRLAADKKEREKARREHERELGEIQAANERLQERIETLKDKYKTTQSQAKETRAQLEKCQADLQKATKSALRNPGKEAAKKSVTIEPGLQRKRRAQEMSYEDITVQTPGAGEGLSTKAIGKRRGLEQAALGEKSTFSITPFLNRTRNLEDDSAQEPGNDTFQAADAGGDEGQGQEPSEALEAQTSDQEALEHEGAAQKEQDGIAAAKQPRGRPKKVLGDSSSTQANKCPGKKTSRAKQAAEASSARHQAKQVPVDEQENAILASKSHEAPSTEEHEVDEAEQEVQQTNKAFLNKNALLQPKMAAPGGDVKRKKRKLLGAASKQSLCAVDEEAQARPPAGAGAAAAADVQVKKPVVGTKRGKLLGKGVRNAFAGTAFSPLKRDRRGMNASFLA</sequence>
<feature type="region of interest" description="Disordered" evidence="1">
    <location>
        <begin position="338"/>
        <end position="481"/>
    </location>
</feature>
<accession>A0A2C5YKD9</accession>
<evidence type="ECO:0000313" key="2">
    <source>
        <dbReference type="EMBL" id="PHH67391.1"/>
    </source>
</evidence>
<protein>
    <submittedName>
        <fullName evidence="2">Uncharacterized protein</fullName>
    </submittedName>
</protein>
<evidence type="ECO:0000256" key="1">
    <source>
        <dbReference type="SAM" id="MobiDB-lite"/>
    </source>
</evidence>
<feature type="compositionally biased region" description="Basic and acidic residues" evidence="1">
    <location>
        <begin position="386"/>
        <end position="398"/>
    </location>
</feature>